<proteinExistence type="predicted"/>
<keyword evidence="3" id="KW-1185">Reference proteome</keyword>
<dbReference type="EMBL" id="RCHS01002370">
    <property type="protein sequence ID" value="RMX47793.1"/>
    <property type="molecule type" value="Genomic_DNA"/>
</dbReference>
<reference evidence="2 3" key="1">
    <citation type="journal article" date="2018" name="Sci. Rep.">
        <title>Comparative analysis of the Pocillopora damicornis genome highlights role of immune system in coral evolution.</title>
        <authorList>
            <person name="Cunning R."/>
            <person name="Bay R.A."/>
            <person name="Gillette P."/>
            <person name="Baker A.C."/>
            <person name="Traylor-Knowles N."/>
        </authorList>
    </citation>
    <scope>NUCLEOTIDE SEQUENCE [LARGE SCALE GENOMIC DNA]</scope>
    <source>
        <strain evidence="2">RSMAS</strain>
        <tissue evidence="2">Whole animal</tissue>
    </source>
</reference>
<dbReference type="AlphaFoldDB" id="A0A3M6U275"/>
<evidence type="ECO:0000256" key="1">
    <source>
        <dbReference type="SAM" id="MobiDB-lite"/>
    </source>
</evidence>
<gene>
    <name evidence="2" type="ORF">pdam_00008534</name>
</gene>
<evidence type="ECO:0000313" key="3">
    <source>
        <dbReference type="Proteomes" id="UP000275408"/>
    </source>
</evidence>
<accession>A0A3M6U275</accession>
<sequence length="211" mass="23883">MIDVSSSLNSFKAFIRKLKADLEAFSFNKEVATVTEGQQEVPPSKSTLKFYVNDKDVWVCSTTAGQRVCGTITERTSPSLYKVNNQTWRRLVKKLQDSYLAPPRKETNDCFVPEIGKHVMPVVPETEQKEAPNSVLKSQPKPSPESNFSARILDTLNCIFSHQKDKKNSCRTQNTYPPPPLQMAQTLSIFARNSLNLTNPEFQIEKEIQEA</sequence>
<name>A0A3M6U275_POCDA</name>
<evidence type="ECO:0000313" key="2">
    <source>
        <dbReference type="EMBL" id="RMX47793.1"/>
    </source>
</evidence>
<protein>
    <submittedName>
        <fullName evidence="2">Uncharacterized protein</fullName>
    </submittedName>
</protein>
<dbReference type="Proteomes" id="UP000275408">
    <property type="component" value="Unassembled WGS sequence"/>
</dbReference>
<organism evidence="2 3">
    <name type="scientific">Pocillopora damicornis</name>
    <name type="common">Cauliflower coral</name>
    <name type="synonym">Millepora damicornis</name>
    <dbReference type="NCBI Taxonomy" id="46731"/>
    <lineage>
        <taxon>Eukaryota</taxon>
        <taxon>Metazoa</taxon>
        <taxon>Cnidaria</taxon>
        <taxon>Anthozoa</taxon>
        <taxon>Hexacorallia</taxon>
        <taxon>Scleractinia</taxon>
        <taxon>Astrocoeniina</taxon>
        <taxon>Pocilloporidae</taxon>
        <taxon>Pocillopora</taxon>
    </lineage>
</organism>
<feature type="region of interest" description="Disordered" evidence="1">
    <location>
        <begin position="124"/>
        <end position="147"/>
    </location>
</feature>
<comment type="caution">
    <text evidence="2">The sequence shown here is derived from an EMBL/GenBank/DDBJ whole genome shotgun (WGS) entry which is preliminary data.</text>
</comment>